<dbReference type="Proteomes" id="UP000544222">
    <property type="component" value="Unassembled WGS sequence"/>
</dbReference>
<evidence type="ECO:0000313" key="1">
    <source>
        <dbReference type="EMBL" id="MBB3185919.1"/>
    </source>
</evidence>
<reference evidence="1 2" key="1">
    <citation type="submission" date="2020-08" db="EMBL/GenBank/DDBJ databases">
        <title>Genomic Encyclopedia of Type Strains, Phase IV (KMG-IV): sequencing the most valuable type-strain genomes for metagenomic binning, comparative biology and taxonomic classification.</title>
        <authorList>
            <person name="Goeker M."/>
        </authorList>
    </citation>
    <scope>NUCLEOTIDE SEQUENCE [LARGE SCALE GENOMIC DNA]</scope>
    <source>
        <strain evidence="1 2">DSM 27471</strain>
    </source>
</reference>
<evidence type="ECO:0000313" key="2">
    <source>
        <dbReference type="Proteomes" id="UP000544222"/>
    </source>
</evidence>
<keyword evidence="2" id="KW-1185">Reference proteome</keyword>
<accession>A0A7W5DNX9</accession>
<proteinExistence type="predicted"/>
<dbReference type="EMBL" id="JACHYB010000001">
    <property type="protein sequence ID" value="MBB3185919.1"/>
    <property type="molecule type" value="Genomic_DNA"/>
</dbReference>
<sequence>MMMYRQLLTANISKLGVSGLRKFSTFNQNCNGLIGSGTEIPASSYWQTVTANINKNLTTWDIN</sequence>
<organism evidence="1 2">
    <name type="scientific">Microbacter margulisiae</name>
    <dbReference type="NCBI Taxonomy" id="1350067"/>
    <lineage>
        <taxon>Bacteria</taxon>
        <taxon>Pseudomonadati</taxon>
        <taxon>Bacteroidota</taxon>
        <taxon>Bacteroidia</taxon>
        <taxon>Bacteroidales</taxon>
        <taxon>Porphyromonadaceae</taxon>
        <taxon>Microbacter</taxon>
    </lineage>
</organism>
<protein>
    <submittedName>
        <fullName evidence="1">Uncharacterized protein</fullName>
    </submittedName>
</protein>
<comment type="caution">
    <text evidence="1">The sequence shown here is derived from an EMBL/GenBank/DDBJ whole genome shotgun (WGS) entry which is preliminary data.</text>
</comment>
<name>A0A7W5DNX9_9PORP</name>
<gene>
    <name evidence="1" type="ORF">FHX64_000082</name>
</gene>
<dbReference type="AlphaFoldDB" id="A0A7W5DNX9"/>